<evidence type="ECO:0000313" key="1">
    <source>
        <dbReference type="EMBL" id="GBP76163.1"/>
    </source>
</evidence>
<accession>A0A4C1YM59</accession>
<dbReference type="EMBL" id="BGZK01001278">
    <property type="protein sequence ID" value="GBP76163.1"/>
    <property type="molecule type" value="Genomic_DNA"/>
</dbReference>
<evidence type="ECO:0000313" key="2">
    <source>
        <dbReference type="Proteomes" id="UP000299102"/>
    </source>
</evidence>
<organism evidence="1 2">
    <name type="scientific">Eumeta variegata</name>
    <name type="common">Bagworm moth</name>
    <name type="synonym">Eumeta japonica</name>
    <dbReference type="NCBI Taxonomy" id="151549"/>
    <lineage>
        <taxon>Eukaryota</taxon>
        <taxon>Metazoa</taxon>
        <taxon>Ecdysozoa</taxon>
        <taxon>Arthropoda</taxon>
        <taxon>Hexapoda</taxon>
        <taxon>Insecta</taxon>
        <taxon>Pterygota</taxon>
        <taxon>Neoptera</taxon>
        <taxon>Endopterygota</taxon>
        <taxon>Lepidoptera</taxon>
        <taxon>Glossata</taxon>
        <taxon>Ditrysia</taxon>
        <taxon>Tineoidea</taxon>
        <taxon>Psychidae</taxon>
        <taxon>Oiketicinae</taxon>
        <taxon>Eumeta</taxon>
    </lineage>
</organism>
<protein>
    <submittedName>
        <fullName evidence="1">Uncharacterized protein</fullName>
    </submittedName>
</protein>
<comment type="caution">
    <text evidence="1">The sequence shown here is derived from an EMBL/GenBank/DDBJ whole genome shotgun (WGS) entry which is preliminary data.</text>
</comment>
<reference evidence="1 2" key="1">
    <citation type="journal article" date="2019" name="Commun. Biol.">
        <title>The bagworm genome reveals a unique fibroin gene that provides high tensile strength.</title>
        <authorList>
            <person name="Kono N."/>
            <person name="Nakamura H."/>
            <person name="Ohtoshi R."/>
            <person name="Tomita M."/>
            <person name="Numata K."/>
            <person name="Arakawa K."/>
        </authorList>
    </citation>
    <scope>NUCLEOTIDE SEQUENCE [LARGE SCALE GENOMIC DNA]</scope>
</reference>
<name>A0A4C1YM59_EUMVA</name>
<proteinExistence type="predicted"/>
<dbReference type="AlphaFoldDB" id="A0A4C1YM59"/>
<keyword evidence="2" id="KW-1185">Reference proteome</keyword>
<sequence length="126" mass="13845">MKPELSNATRIFKSKGAYGPLKSRLSPQLMFTCNSRGVIMPDGGKVSPHFGPQQSSELYLTAFSTESPLPLVPKNIAGTHRGPLRFTLFHTIAMKRKQGKTIIAPNQTKHPGLRCPLRCSEQKLSG</sequence>
<gene>
    <name evidence="1" type="ORF">EVAR_56035_1</name>
</gene>
<dbReference type="Proteomes" id="UP000299102">
    <property type="component" value="Unassembled WGS sequence"/>
</dbReference>